<accession>A0A0G0DI28</accession>
<keyword evidence="3" id="KW-0488">Methylation</keyword>
<comment type="caution">
    <text evidence="7">The sequence shown here is derived from an EMBL/GenBank/DDBJ whole genome shotgun (WGS) entry which is preliminary data.</text>
</comment>
<comment type="similarity">
    <text evidence="2">Belongs to the prokaryotic/mitochondrial release factor family.</text>
</comment>
<feature type="domain" description="Prokaryotic-type class I peptide chain release factors" evidence="6">
    <location>
        <begin position="170"/>
        <end position="186"/>
    </location>
</feature>
<evidence type="ECO:0000256" key="5">
    <source>
        <dbReference type="SAM" id="Coils"/>
    </source>
</evidence>
<dbReference type="GO" id="GO:0003747">
    <property type="term" value="F:translation release factor activity"/>
    <property type="evidence" value="ECO:0007669"/>
    <property type="project" value="InterPro"/>
</dbReference>
<evidence type="ECO:0000256" key="1">
    <source>
        <dbReference type="ARBA" id="ARBA00002986"/>
    </source>
</evidence>
<dbReference type="FunFam" id="3.30.160.20:FF:000004">
    <property type="entry name" value="Peptide chain release factor 1"/>
    <property type="match status" value="1"/>
</dbReference>
<dbReference type="InterPro" id="IPR050057">
    <property type="entry name" value="Prokaryotic/Mito_RF"/>
</dbReference>
<organism evidence="7 8">
    <name type="scientific">Berkelbacteria bacterium GW2011_GWA2_35_9</name>
    <dbReference type="NCBI Taxonomy" id="1618333"/>
    <lineage>
        <taxon>Bacteria</taxon>
        <taxon>Candidatus Berkelbacteria</taxon>
    </lineage>
</organism>
<evidence type="ECO:0000259" key="6">
    <source>
        <dbReference type="PROSITE" id="PS00745"/>
    </source>
</evidence>
<keyword evidence="5" id="KW-0175">Coiled coil</keyword>
<reference evidence="7 8" key="1">
    <citation type="journal article" date="2015" name="Nature">
        <title>rRNA introns, odd ribosomes, and small enigmatic genomes across a large radiation of phyla.</title>
        <authorList>
            <person name="Brown C.T."/>
            <person name="Hug L.A."/>
            <person name="Thomas B.C."/>
            <person name="Sharon I."/>
            <person name="Castelle C.J."/>
            <person name="Singh A."/>
            <person name="Wilkins M.J."/>
            <person name="Williams K.H."/>
            <person name="Banfield J.F."/>
        </authorList>
    </citation>
    <scope>NUCLEOTIDE SEQUENCE [LARGE SCALE GENOMIC DNA]</scope>
</reference>
<evidence type="ECO:0000256" key="3">
    <source>
        <dbReference type="ARBA" id="ARBA00022481"/>
    </source>
</evidence>
<dbReference type="PATRIC" id="fig|1618333.3.peg.466"/>
<dbReference type="PROSITE" id="PS00745">
    <property type="entry name" value="RF_PROK_I"/>
    <property type="match status" value="1"/>
</dbReference>
<dbReference type="PANTHER" id="PTHR43804">
    <property type="entry name" value="LD18447P"/>
    <property type="match status" value="1"/>
</dbReference>
<gene>
    <name evidence="7" type="ORF">UR93_C0015G0021</name>
</gene>
<dbReference type="SMART" id="SM00937">
    <property type="entry name" value="PCRF"/>
    <property type="match status" value="1"/>
</dbReference>
<sequence length="288" mass="32333">MGGQVKSISEQLKEAQALYDSATDLAFKNMAEEEIEKLKLDLKIKEQANLPNNAILEIRAGAGGDEAELFANDLLKMYLKYAEKKGWKSNIIEQSTNNIGGIKSVFVELRGEHVYAKLRNEGGVHRVQRIPETEKKGRVHTSTVTVAIIPEVENEKIELKANEIRVDVYRAKGHGGQGVNTTDSAVRITHLPTNIVISIQDERSQIKNRDKALKILKGKLYTLRQSLAGQNIANQRSNQVGTGDRSEKIRTYNFPQDRITDHRLNKSFSNIEKILAGNLDTILEKFDK</sequence>
<proteinExistence type="inferred from homology"/>
<dbReference type="InterPro" id="IPR000352">
    <property type="entry name" value="Pep_chain_release_fac_I"/>
</dbReference>
<dbReference type="FunFam" id="3.30.70.1660:FF:000002">
    <property type="entry name" value="Peptide chain release factor 1"/>
    <property type="match status" value="1"/>
</dbReference>
<dbReference type="Pfam" id="PF00472">
    <property type="entry name" value="RF-1"/>
    <property type="match status" value="1"/>
</dbReference>
<dbReference type="AlphaFoldDB" id="A0A0G0DI28"/>
<comment type="function">
    <text evidence="1">Peptide chain release factor 1 directs the termination of translation in response to the peptide chain termination codons UAG and UAA.</text>
</comment>
<dbReference type="InterPro" id="IPR005139">
    <property type="entry name" value="PCRF"/>
</dbReference>
<protein>
    <submittedName>
        <fullName evidence="7">Peptide chain release factor 1</fullName>
    </submittedName>
</protein>
<feature type="coiled-coil region" evidence="5">
    <location>
        <begin position="5"/>
        <end position="48"/>
    </location>
</feature>
<dbReference type="Gene3D" id="3.30.160.20">
    <property type="match status" value="1"/>
</dbReference>
<keyword evidence="4" id="KW-0648">Protein biosynthesis</keyword>
<dbReference type="Pfam" id="PF03462">
    <property type="entry name" value="PCRF"/>
    <property type="match status" value="1"/>
</dbReference>
<name>A0A0G0DI28_9BACT</name>
<dbReference type="SUPFAM" id="SSF75620">
    <property type="entry name" value="Release factor"/>
    <property type="match status" value="1"/>
</dbReference>
<evidence type="ECO:0000313" key="7">
    <source>
        <dbReference type="EMBL" id="KKP88391.1"/>
    </source>
</evidence>
<dbReference type="EMBL" id="LBRB01000015">
    <property type="protein sequence ID" value="KKP88391.1"/>
    <property type="molecule type" value="Genomic_DNA"/>
</dbReference>
<dbReference type="STRING" id="1618333.UR93_C0015G0021"/>
<evidence type="ECO:0000256" key="2">
    <source>
        <dbReference type="ARBA" id="ARBA00010835"/>
    </source>
</evidence>
<evidence type="ECO:0000313" key="8">
    <source>
        <dbReference type="Proteomes" id="UP000034316"/>
    </source>
</evidence>
<dbReference type="Gene3D" id="3.30.70.1660">
    <property type="match status" value="2"/>
</dbReference>
<evidence type="ECO:0000256" key="4">
    <source>
        <dbReference type="ARBA" id="ARBA00022917"/>
    </source>
</evidence>
<dbReference type="PANTHER" id="PTHR43804:SF7">
    <property type="entry name" value="LD18447P"/>
    <property type="match status" value="1"/>
</dbReference>
<dbReference type="InterPro" id="IPR045853">
    <property type="entry name" value="Pep_chain_release_fac_I_sf"/>
</dbReference>
<dbReference type="GO" id="GO:0005737">
    <property type="term" value="C:cytoplasm"/>
    <property type="evidence" value="ECO:0007669"/>
    <property type="project" value="UniProtKB-ARBA"/>
</dbReference>
<dbReference type="Proteomes" id="UP000034316">
    <property type="component" value="Unassembled WGS sequence"/>
</dbReference>